<reference evidence="1" key="1">
    <citation type="submission" date="2014-09" db="EMBL/GenBank/DDBJ databases">
        <authorList>
            <person name="Magalhaes I.L.F."/>
            <person name="Oliveira U."/>
            <person name="Santos F.R."/>
            <person name="Vidigal T.H.D.A."/>
            <person name="Brescovit A.D."/>
            <person name="Santos A.J."/>
        </authorList>
    </citation>
    <scope>NUCLEOTIDE SEQUENCE</scope>
    <source>
        <tissue evidence="1">Shoot tissue taken approximately 20 cm above the soil surface</tissue>
    </source>
</reference>
<proteinExistence type="predicted"/>
<sequence length="29" mass="3109">MTSKAKFASSTLVPACLEPYKICKGFCLA</sequence>
<organism evidence="1">
    <name type="scientific">Arundo donax</name>
    <name type="common">Giant reed</name>
    <name type="synonym">Donax arundinaceus</name>
    <dbReference type="NCBI Taxonomy" id="35708"/>
    <lineage>
        <taxon>Eukaryota</taxon>
        <taxon>Viridiplantae</taxon>
        <taxon>Streptophyta</taxon>
        <taxon>Embryophyta</taxon>
        <taxon>Tracheophyta</taxon>
        <taxon>Spermatophyta</taxon>
        <taxon>Magnoliopsida</taxon>
        <taxon>Liliopsida</taxon>
        <taxon>Poales</taxon>
        <taxon>Poaceae</taxon>
        <taxon>PACMAD clade</taxon>
        <taxon>Arundinoideae</taxon>
        <taxon>Arundineae</taxon>
        <taxon>Arundo</taxon>
    </lineage>
</organism>
<dbReference type="EMBL" id="GBRH01263798">
    <property type="protein sequence ID" value="JAD34097.1"/>
    <property type="molecule type" value="Transcribed_RNA"/>
</dbReference>
<accession>A0A0A8ZGZ3</accession>
<protein>
    <submittedName>
        <fullName evidence="1">Uncharacterized protein</fullName>
    </submittedName>
</protein>
<dbReference type="AlphaFoldDB" id="A0A0A8ZGZ3"/>
<evidence type="ECO:0000313" key="1">
    <source>
        <dbReference type="EMBL" id="JAD34097.1"/>
    </source>
</evidence>
<reference evidence="1" key="2">
    <citation type="journal article" date="2015" name="Data Brief">
        <title>Shoot transcriptome of the giant reed, Arundo donax.</title>
        <authorList>
            <person name="Barrero R.A."/>
            <person name="Guerrero F.D."/>
            <person name="Moolhuijzen P."/>
            <person name="Goolsby J.A."/>
            <person name="Tidwell J."/>
            <person name="Bellgard S.E."/>
            <person name="Bellgard M.I."/>
        </authorList>
    </citation>
    <scope>NUCLEOTIDE SEQUENCE</scope>
    <source>
        <tissue evidence="1">Shoot tissue taken approximately 20 cm above the soil surface</tissue>
    </source>
</reference>
<name>A0A0A8ZGZ3_ARUDO</name>